<feature type="transmembrane region" description="Helical" evidence="8">
    <location>
        <begin position="168"/>
        <end position="189"/>
    </location>
</feature>
<feature type="transmembrane region" description="Helical" evidence="8">
    <location>
        <begin position="334"/>
        <end position="355"/>
    </location>
</feature>
<evidence type="ECO:0000313" key="10">
    <source>
        <dbReference type="EMBL" id="QQQ18620.1"/>
    </source>
</evidence>
<feature type="transmembrane region" description="Helical" evidence="8">
    <location>
        <begin position="6"/>
        <end position="26"/>
    </location>
</feature>
<comment type="similarity">
    <text evidence="2">Belongs to the CPA3 antiporters (TC 2.A.63) subunit D family.</text>
</comment>
<evidence type="ECO:0000256" key="4">
    <source>
        <dbReference type="ARBA" id="ARBA00022692"/>
    </source>
</evidence>
<feature type="transmembrane region" description="Helical" evidence="8">
    <location>
        <begin position="115"/>
        <end position="132"/>
    </location>
</feature>
<proteinExistence type="inferred from homology"/>
<feature type="transmembrane region" description="Helical" evidence="8">
    <location>
        <begin position="484"/>
        <end position="507"/>
    </location>
</feature>
<keyword evidence="3" id="KW-1003">Cell membrane</keyword>
<evidence type="ECO:0000259" key="9">
    <source>
        <dbReference type="Pfam" id="PF00361"/>
    </source>
</evidence>
<comment type="subcellular location">
    <subcellularLocation>
        <location evidence="1">Cell membrane</location>
        <topology evidence="1">Multi-pass membrane protein</topology>
    </subcellularLocation>
    <subcellularLocation>
        <location evidence="7">Membrane</location>
        <topology evidence="7">Multi-pass membrane protein</topology>
    </subcellularLocation>
</comment>
<feature type="transmembrane region" description="Helical" evidence="8">
    <location>
        <begin position="310"/>
        <end position="328"/>
    </location>
</feature>
<dbReference type="InterPro" id="IPR003918">
    <property type="entry name" value="NADH_UbQ_OxRdtase"/>
</dbReference>
<feature type="transmembrane region" description="Helical" evidence="8">
    <location>
        <begin position="138"/>
        <end position="156"/>
    </location>
</feature>
<feature type="transmembrane region" description="Helical" evidence="8">
    <location>
        <begin position="209"/>
        <end position="228"/>
    </location>
</feature>
<dbReference type="InterPro" id="IPR050586">
    <property type="entry name" value="CPA3_Na-H_Antiporter_D"/>
</dbReference>
<protein>
    <submittedName>
        <fullName evidence="10">Monovalent cation/H+ antiporter subunit D</fullName>
    </submittedName>
</protein>
<keyword evidence="4 7" id="KW-0812">Transmembrane</keyword>
<keyword evidence="5 8" id="KW-1133">Transmembrane helix</keyword>
<evidence type="ECO:0000256" key="7">
    <source>
        <dbReference type="RuleBase" id="RU000320"/>
    </source>
</evidence>
<accession>A0ABX7BM16</accession>
<evidence type="ECO:0000256" key="8">
    <source>
        <dbReference type="SAM" id="Phobius"/>
    </source>
</evidence>
<evidence type="ECO:0000256" key="2">
    <source>
        <dbReference type="ARBA" id="ARBA00005346"/>
    </source>
</evidence>
<evidence type="ECO:0000256" key="5">
    <source>
        <dbReference type="ARBA" id="ARBA00022989"/>
    </source>
</evidence>
<evidence type="ECO:0000313" key="11">
    <source>
        <dbReference type="Proteomes" id="UP000595448"/>
    </source>
</evidence>
<feature type="transmembrane region" description="Helical" evidence="8">
    <location>
        <begin position="35"/>
        <end position="56"/>
    </location>
</feature>
<feature type="transmembrane region" description="Helical" evidence="8">
    <location>
        <begin position="440"/>
        <end position="464"/>
    </location>
</feature>
<dbReference type="InterPro" id="IPR001750">
    <property type="entry name" value="ND/Mrp_TM"/>
</dbReference>
<dbReference type="Pfam" id="PF00361">
    <property type="entry name" value="Proton_antipo_M"/>
    <property type="match status" value="1"/>
</dbReference>
<evidence type="ECO:0000256" key="1">
    <source>
        <dbReference type="ARBA" id="ARBA00004651"/>
    </source>
</evidence>
<dbReference type="PRINTS" id="PR01437">
    <property type="entry name" value="NUOXDRDTASE4"/>
</dbReference>
<feature type="transmembrane region" description="Helical" evidence="8">
    <location>
        <begin position="391"/>
        <end position="411"/>
    </location>
</feature>
<organism evidence="10 11">
    <name type="scientific">Brevundimonas vitisensis</name>
    <dbReference type="NCBI Taxonomy" id="2800818"/>
    <lineage>
        <taxon>Bacteria</taxon>
        <taxon>Pseudomonadati</taxon>
        <taxon>Pseudomonadota</taxon>
        <taxon>Alphaproteobacteria</taxon>
        <taxon>Caulobacterales</taxon>
        <taxon>Caulobacteraceae</taxon>
        <taxon>Brevundimonas</taxon>
    </lineage>
</organism>
<gene>
    <name evidence="10" type="ORF">JIP62_00200</name>
</gene>
<dbReference type="PANTHER" id="PTHR42703:SF1">
    <property type="entry name" value="NA(+)_H(+) ANTIPORTER SUBUNIT D1"/>
    <property type="match status" value="1"/>
</dbReference>
<reference evidence="10 11" key="1">
    <citation type="submission" date="2021-01" db="EMBL/GenBank/DDBJ databases">
        <title>Brevundimonas vitis sp. nov., an bacterium isolated from grape (Vitis vinifera).</title>
        <authorList>
            <person name="Jiang L."/>
            <person name="Lee J."/>
        </authorList>
    </citation>
    <scope>NUCLEOTIDE SEQUENCE [LARGE SCALE GENOMIC DNA]</scope>
    <source>
        <strain evidence="10 11">GRTSA-9</strain>
    </source>
</reference>
<evidence type="ECO:0000256" key="6">
    <source>
        <dbReference type="ARBA" id="ARBA00023136"/>
    </source>
</evidence>
<dbReference type="RefSeq" id="WP_201102987.1">
    <property type="nucleotide sequence ID" value="NZ_CP067977.1"/>
</dbReference>
<feature type="transmembrane region" description="Helical" evidence="8">
    <location>
        <begin position="284"/>
        <end position="303"/>
    </location>
</feature>
<dbReference type="EMBL" id="CP067977">
    <property type="protein sequence ID" value="QQQ18620.1"/>
    <property type="molecule type" value="Genomic_DNA"/>
</dbReference>
<feature type="transmembrane region" description="Helical" evidence="8">
    <location>
        <begin position="76"/>
        <end position="103"/>
    </location>
</feature>
<dbReference type="NCBIfam" id="NF009309">
    <property type="entry name" value="PRK12666.1"/>
    <property type="match status" value="1"/>
</dbReference>
<dbReference type="PANTHER" id="PTHR42703">
    <property type="entry name" value="NADH DEHYDROGENASE"/>
    <property type="match status" value="1"/>
</dbReference>
<sequence>MTGLADHLIILPIILPLVTAAAMLLFDERQRRLKAALSLLTLAGILAASVALLSGAASEGGEAPQVYALGNWAAPFGIVLVADRLSALMLVLSSTLGAGALFFALARWDGAGPRFHALFLLLLMGVNGAVLTGDLFNLFVFVELMLAASYGLVLHGSGEERVRAGLHYIAINLGASMLFLIGVSLIYGTAGTLNMADLAGRIPALSDDVRPLFELGCAVLAMAFLIKASTWPLGFWLPRTYAAASAPVAAMLAIMSKVGVYALIRLSLLLFGPAAGASAGFGDDWLLAAGLTTIAFGTVGALGARELTRAVGFSIMISSGTVLAALGLGDDRALAGALFYMAGSTLAAGALYLLAEILARDDIEIVEDASEQVFADEYQDPFDQETREEAIAIPLTVAVLGGAFLACTLTLAGLPPLAGFIGKLAMFIGALSSEGGGPGFAGWTTVALLTLSSLGVLICLARFGVAELWVPAEEPSPKVRPVEFAALAGLIGAVLLLTLFGGTVMGYMDQTVAGLGRPGEYISAVLGAEIR</sequence>
<evidence type="ECO:0000256" key="3">
    <source>
        <dbReference type="ARBA" id="ARBA00022475"/>
    </source>
</evidence>
<keyword evidence="11" id="KW-1185">Reference proteome</keyword>
<dbReference type="Proteomes" id="UP000595448">
    <property type="component" value="Chromosome"/>
</dbReference>
<keyword evidence="6 8" id="KW-0472">Membrane</keyword>
<name>A0ABX7BM16_9CAUL</name>
<feature type="domain" description="NADH:quinone oxidoreductase/Mrp antiporter transmembrane" evidence="9">
    <location>
        <begin position="133"/>
        <end position="433"/>
    </location>
</feature>